<reference evidence="1 2" key="1">
    <citation type="submission" date="2014-04" db="EMBL/GenBank/DDBJ databases">
        <title>Draft Genome Sequence of Lactobacillus animalis 381-IL-28.</title>
        <authorList>
            <person name="Sturino J.M."/>
            <person name="Rajendran M."/>
            <person name="Altermann E."/>
        </authorList>
    </citation>
    <scope>NUCLEOTIDE SEQUENCE [LARGE SCALE GENOMIC DNA]</scope>
    <source>
        <strain evidence="1 2">381-IL-28</strain>
    </source>
</reference>
<organism evidence="1 2">
    <name type="scientific">Ligilactobacillus animalis</name>
    <dbReference type="NCBI Taxonomy" id="1605"/>
    <lineage>
        <taxon>Bacteria</taxon>
        <taxon>Bacillati</taxon>
        <taxon>Bacillota</taxon>
        <taxon>Bacilli</taxon>
        <taxon>Lactobacillales</taxon>
        <taxon>Lactobacillaceae</taxon>
        <taxon>Ligilactobacillus</taxon>
    </lineage>
</organism>
<keyword evidence="2" id="KW-1185">Reference proteome</keyword>
<name>A0ABR4RQH0_9LACO</name>
<proteinExistence type="predicted"/>
<dbReference type="EMBL" id="JMHU01000006">
    <property type="protein sequence ID" value="KDA46329.1"/>
    <property type="molecule type" value="Genomic_DNA"/>
</dbReference>
<gene>
    <name evidence="1" type="ORF">Lani381_0740</name>
</gene>
<sequence length="38" mass="4316">MEKDFEYQQMLAGELYLAGGILPEHKSVHGKKIAQQIN</sequence>
<dbReference type="Proteomes" id="UP000027129">
    <property type="component" value="Unassembled WGS sequence"/>
</dbReference>
<protein>
    <submittedName>
        <fullName evidence="1">Maltose O-acetyltransferase</fullName>
    </submittedName>
</protein>
<evidence type="ECO:0000313" key="2">
    <source>
        <dbReference type="Proteomes" id="UP000027129"/>
    </source>
</evidence>
<comment type="caution">
    <text evidence="1">The sequence shown here is derived from an EMBL/GenBank/DDBJ whole genome shotgun (WGS) entry which is preliminary data.</text>
</comment>
<evidence type="ECO:0000313" key="1">
    <source>
        <dbReference type="EMBL" id="KDA46329.1"/>
    </source>
</evidence>
<accession>A0ABR4RQH0</accession>